<organism evidence="3 4">
    <name type="scientific">Metarhizium album (strain ARSEF 1941)</name>
    <dbReference type="NCBI Taxonomy" id="1081103"/>
    <lineage>
        <taxon>Eukaryota</taxon>
        <taxon>Fungi</taxon>
        <taxon>Dikarya</taxon>
        <taxon>Ascomycota</taxon>
        <taxon>Pezizomycotina</taxon>
        <taxon>Sordariomycetes</taxon>
        <taxon>Hypocreomycetidae</taxon>
        <taxon>Hypocreales</taxon>
        <taxon>Clavicipitaceae</taxon>
        <taxon>Metarhizium</taxon>
    </lineage>
</organism>
<dbReference type="HOGENOM" id="CLU_007383_1_10_1"/>
<feature type="domain" description="NAD-dependent epimerase/dehydratase" evidence="2">
    <location>
        <begin position="46"/>
        <end position="352"/>
    </location>
</feature>
<dbReference type="GeneID" id="63742757"/>
<gene>
    <name evidence="3" type="ORF">MAM_08302</name>
</gene>
<dbReference type="AlphaFoldDB" id="A0A0B2WIZ9"/>
<evidence type="ECO:0000256" key="1">
    <source>
        <dbReference type="SAM" id="MobiDB-lite"/>
    </source>
</evidence>
<comment type="caution">
    <text evidence="3">The sequence shown here is derived from an EMBL/GenBank/DDBJ whole genome shotgun (WGS) entry which is preliminary data.</text>
</comment>
<evidence type="ECO:0000313" key="3">
    <source>
        <dbReference type="EMBL" id="KHN93823.1"/>
    </source>
</evidence>
<dbReference type="Proteomes" id="UP000030816">
    <property type="component" value="Unassembled WGS sequence"/>
</dbReference>
<sequence>MPALSRPDSLTWSGQSSLNSSRPTTPDGESEGGYALPLSLDFENVVLVIGGLGFIGSHTALELLKAGYNVSIVDDLSNSFKVAFGRIKELALKHHSSRGTKMPSLQLHMLDYRSRGMRDVLDLYSVPSQKSTAAAVPHNARRSRISGVIHFAAFKSVSESISRPVQYYQNNVCGLVDLVSLLGEHNIRNLVFSSSATVYGCKADLGRPLREEDLVHPEAYVDDNGLEITPESFASLQSPYARTKFFCEAILADVARSDSSWRITCLRYFNPIGCDASGLLGEDPKGTPTNLFPVITQVLAGARKELDVFGSDWDTRDGTPVRDYVHVSDVARGHVAALATEAKEPFRTYNLGSGTGTTVAEAVRSLERASKRSIPVRLADRREGDVGSCVASNERAFRELGWEARESVSQCAEDLWNFVSKVQAPGTLQPERKAASPV</sequence>
<dbReference type="EMBL" id="AZHE01000050">
    <property type="protein sequence ID" value="KHN93823.1"/>
    <property type="molecule type" value="Genomic_DNA"/>
</dbReference>
<proteinExistence type="predicted"/>
<evidence type="ECO:0000259" key="2">
    <source>
        <dbReference type="Pfam" id="PF01370"/>
    </source>
</evidence>
<evidence type="ECO:0000313" key="4">
    <source>
        <dbReference type="Proteomes" id="UP000030816"/>
    </source>
</evidence>
<dbReference type="Pfam" id="PF01370">
    <property type="entry name" value="Epimerase"/>
    <property type="match status" value="1"/>
</dbReference>
<accession>A0A0B2WIZ9</accession>
<dbReference type="STRING" id="1081103.A0A0B2WIZ9"/>
<dbReference type="RefSeq" id="XP_040674889.1">
    <property type="nucleotide sequence ID" value="XM_040827100.1"/>
</dbReference>
<dbReference type="PANTHER" id="PTHR43725:SF3">
    <property type="entry name" value="UDP-GLUCOSE 4-EPIMERASE (EUROFUNG)"/>
    <property type="match status" value="1"/>
</dbReference>
<dbReference type="InterPro" id="IPR036291">
    <property type="entry name" value="NAD(P)-bd_dom_sf"/>
</dbReference>
<dbReference type="SUPFAM" id="SSF51735">
    <property type="entry name" value="NAD(P)-binding Rossmann-fold domains"/>
    <property type="match status" value="1"/>
</dbReference>
<dbReference type="Gene3D" id="3.90.25.10">
    <property type="entry name" value="UDP-galactose 4-epimerase, domain 1"/>
    <property type="match status" value="1"/>
</dbReference>
<dbReference type="InterPro" id="IPR001509">
    <property type="entry name" value="Epimerase_deHydtase"/>
</dbReference>
<keyword evidence="4" id="KW-1185">Reference proteome</keyword>
<dbReference type="GO" id="GO:0005829">
    <property type="term" value="C:cytosol"/>
    <property type="evidence" value="ECO:0007669"/>
    <property type="project" value="TreeGrafter"/>
</dbReference>
<protein>
    <submittedName>
        <fullName evidence="3">UDP-glucose 4-epimerase</fullName>
    </submittedName>
</protein>
<feature type="region of interest" description="Disordered" evidence="1">
    <location>
        <begin position="1"/>
        <end position="32"/>
    </location>
</feature>
<dbReference type="GO" id="GO:0005996">
    <property type="term" value="P:monosaccharide metabolic process"/>
    <property type="evidence" value="ECO:0007669"/>
    <property type="project" value="TreeGrafter"/>
</dbReference>
<dbReference type="Gene3D" id="3.40.50.720">
    <property type="entry name" value="NAD(P)-binding Rossmann-like Domain"/>
    <property type="match status" value="1"/>
</dbReference>
<dbReference type="PANTHER" id="PTHR43725">
    <property type="entry name" value="UDP-GLUCOSE 4-EPIMERASE"/>
    <property type="match status" value="1"/>
</dbReference>
<feature type="compositionally biased region" description="Polar residues" evidence="1">
    <location>
        <begin position="8"/>
        <end position="24"/>
    </location>
</feature>
<dbReference type="GO" id="GO:0003978">
    <property type="term" value="F:UDP-glucose 4-epimerase activity"/>
    <property type="evidence" value="ECO:0007669"/>
    <property type="project" value="TreeGrafter"/>
</dbReference>
<reference evidence="3 4" key="1">
    <citation type="journal article" date="2014" name="Proc. Natl. Acad. Sci. U.S.A.">
        <title>Trajectory and genomic determinants of fungal-pathogen speciation and host adaptation.</title>
        <authorList>
            <person name="Hu X."/>
            <person name="Xiao G."/>
            <person name="Zheng P."/>
            <person name="Shang Y."/>
            <person name="Su Y."/>
            <person name="Zhang X."/>
            <person name="Liu X."/>
            <person name="Zhan S."/>
            <person name="St Leger R.J."/>
            <person name="Wang C."/>
        </authorList>
    </citation>
    <scope>NUCLEOTIDE SEQUENCE [LARGE SCALE GENOMIC DNA]</scope>
    <source>
        <strain evidence="3 4">ARSEF 1941</strain>
    </source>
</reference>
<name>A0A0B2WIZ9_METAS</name>
<dbReference type="FunFam" id="3.40.50.720:FF:000418">
    <property type="entry name" value="UDP-glucose 4-epimerase 5"/>
    <property type="match status" value="1"/>
</dbReference>
<dbReference type="OrthoDB" id="9402762at2759"/>
<dbReference type="PRINTS" id="PR01713">
    <property type="entry name" value="NUCEPIMERASE"/>
</dbReference>